<dbReference type="AlphaFoldDB" id="A0A9D0ZUY8"/>
<feature type="compositionally biased region" description="Acidic residues" evidence="1">
    <location>
        <begin position="22"/>
        <end position="33"/>
    </location>
</feature>
<accession>A0A9D0ZUY8</accession>
<gene>
    <name evidence="2" type="ORF">IAB26_01285</name>
</gene>
<proteinExistence type="predicted"/>
<feature type="non-terminal residue" evidence="2">
    <location>
        <position position="1"/>
    </location>
</feature>
<reference evidence="2" key="1">
    <citation type="submission" date="2020-10" db="EMBL/GenBank/DDBJ databases">
        <authorList>
            <person name="Gilroy R."/>
        </authorList>
    </citation>
    <scope>NUCLEOTIDE SEQUENCE</scope>
    <source>
        <strain evidence="2">ChiSjej3B21-11622</strain>
    </source>
</reference>
<evidence type="ECO:0000313" key="2">
    <source>
        <dbReference type="EMBL" id="HIQ95173.1"/>
    </source>
</evidence>
<protein>
    <submittedName>
        <fullName evidence="2">Uncharacterized protein</fullName>
    </submittedName>
</protein>
<comment type="caution">
    <text evidence="2">The sequence shown here is derived from an EMBL/GenBank/DDBJ whole genome shotgun (WGS) entry which is preliminary data.</text>
</comment>
<dbReference type="EMBL" id="DVFT01000018">
    <property type="protein sequence ID" value="HIQ95173.1"/>
    <property type="molecule type" value="Genomic_DNA"/>
</dbReference>
<dbReference type="Proteomes" id="UP000886886">
    <property type="component" value="Unassembled WGS sequence"/>
</dbReference>
<sequence>KLSLEEADPEQERIRRAQAEEEKQEEEILILEEELPKKKPGKKSGEPASVFKVEDLFG</sequence>
<reference evidence="2" key="2">
    <citation type="journal article" date="2021" name="PeerJ">
        <title>Extensive microbial diversity within the chicken gut microbiome revealed by metagenomics and culture.</title>
        <authorList>
            <person name="Gilroy R."/>
            <person name="Ravi A."/>
            <person name="Getino M."/>
            <person name="Pursley I."/>
            <person name="Horton D.L."/>
            <person name="Alikhan N.F."/>
            <person name="Baker D."/>
            <person name="Gharbi K."/>
            <person name="Hall N."/>
            <person name="Watson M."/>
            <person name="Adriaenssens E.M."/>
            <person name="Foster-Nyarko E."/>
            <person name="Jarju S."/>
            <person name="Secka A."/>
            <person name="Antonio M."/>
            <person name="Oren A."/>
            <person name="Chaudhuri R.R."/>
            <person name="La Ragione R."/>
            <person name="Hildebrand F."/>
            <person name="Pallen M.J."/>
        </authorList>
    </citation>
    <scope>NUCLEOTIDE SEQUENCE</scope>
    <source>
        <strain evidence="2">ChiSjej3B21-11622</strain>
    </source>
</reference>
<organism evidence="2 3">
    <name type="scientific">Candidatus Limivivens merdigallinarum</name>
    <dbReference type="NCBI Taxonomy" id="2840859"/>
    <lineage>
        <taxon>Bacteria</taxon>
        <taxon>Bacillati</taxon>
        <taxon>Bacillota</taxon>
        <taxon>Clostridia</taxon>
        <taxon>Lachnospirales</taxon>
        <taxon>Lachnospiraceae</taxon>
        <taxon>Lachnospiraceae incertae sedis</taxon>
        <taxon>Candidatus Limivivens</taxon>
    </lineage>
</organism>
<evidence type="ECO:0000256" key="1">
    <source>
        <dbReference type="SAM" id="MobiDB-lite"/>
    </source>
</evidence>
<feature type="region of interest" description="Disordered" evidence="1">
    <location>
        <begin position="1"/>
        <end position="58"/>
    </location>
</feature>
<evidence type="ECO:0000313" key="3">
    <source>
        <dbReference type="Proteomes" id="UP000886886"/>
    </source>
</evidence>
<name>A0A9D0ZUY8_9FIRM</name>
<feature type="compositionally biased region" description="Basic and acidic residues" evidence="1">
    <location>
        <begin position="10"/>
        <end position="21"/>
    </location>
</feature>